<comment type="caution">
    <text evidence="14">The sequence shown here is derived from an EMBL/GenBank/DDBJ whole genome shotgun (WGS) entry which is preliminary data.</text>
</comment>
<evidence type="ECO:0000256" key="9">
    <source>
        <dbReference type="ARBA" id="ARBA00022837"/>
    </source>
</evidence>
<evidence type="ECO:0000313" key="15">
    <source>
        <dbReference type="Proteomes" id="UP000186601"/>
    </source>
</evidence>
<evidence type="ECO:0000256" key="8">
    <source>
        <dbReference type="ARBA" id="ARBA00022824"/>
    </source>
</evidence>
<keyword evidence="8" id="KW-0256">Endoplasmic reticulum</keyword>
<evidence type="ECO:0000256" key="2">
    <source>
        <dbReference type="ARBA" id="ARBA00006833"/>
    </source>
</evidence>
<gene>
    <name evidence="14" type="ORF">PHLCEN_2v5077</name>
</gene>
<evidence type="ECO:0000256" key="5">
    <source>
        <dbReference type="ARBA" id="ARBA00022568"/>
    </source>
</evidence>
<evidence type="ECO:0000256" key="12">
    <source>
        <dbReference type="ARBA" id="ARBA00023136"/>
    </source>
</evidence>
<keyword evidence="4" id="KW-0813">Transport</keyword>
<keyword evidence="12" id="KW-0472">Membrane</keyword>
<evidence type="ECO:0000313" key="14">
    <source>
        <dbReference type="EMBL" id="PSR88726.1"/>
    </source>
</evidence>
<dbReference type="GO" id="GO:2001256">
    <property type="term" value="P:regulation of store-operated calcium entry"/>
    <property type="evidence" value="ECO:0007669"/>
    <property type="project" value="InterPro"/>
</dbReference>
<dbReference type="GO" id="GO:0005789">
    <property type="term" value="C:endoplasmic reticulum membrane"/>
    <property type="evidence" value="ECO:0007669"/>
    <property type="project" value="UniProtKB-SubCell"/>
</dbReference>
<evidence type="ECO:0000256" key="11">
    <source>
        <dbReference type="ARBA" id="ARBA00023065"/>
    </source>
</evidence>
<evidence type="ECO:0000256" key="10">
    <source>
        <dbReference type="ARBA" id="ARBA00022989"/>
    </source>
</evidence>
<name>A0A2R6PBW8_9APHY</name>
<reference evidence="14 15" key="1">
    <citation type="submission" date="2018-02" db="EMBL/GenBank/DDBJ databases">
        <title>Genome sequence of the basidiomycete white-rot fungus Phlebia centrifuga.</title>
        <authorList>
            <person name="Granchi Z."/>
            <person name="Peng M."/>
            <person name="de Vries R.P."/>
            <person name="Hilden K."/>
            <person name="Makela M.R."/>
            <person name="Grigoriev I."/>
            <person name="Riley R."/>
        </authorList>
    </citation>
    <scope>NUCLEOTIDE SEQUENCE [LARGE SCALE GENOMIC DNA]</scope>
    <source>
        <strain evidence="14 15">FBCC195</strain>
    </source>
</reference>
<comment type="similarity">
    <text evidence="2">Belongs to the SARAF family.</text>
</comment>
<evidence type="ECO:0000256" key="3">
    <source>
        <dbReference type="ARBA" id="ARBA00016584"/>
    </source>
</evidence>
<keyword evidence="15" id="KW-1185">Reference proteome</keyword>
<evidence type="ECO:0000256" key="1">
    <source>
        <dbReference type="ARBA" id="ARBA00004115"/>
    </source>
</evidence>
<dbReference type="Pfam" id="PF06682">
    <property type="entry name" value="SARAF"/>
    <property type="match status" value="1"/>
</dbReference>
<dbReference type="AlphaFoldDB" id="A0A2R6PBW8"/>
<dbReference type="STRING" id="98765.A0A2R6PBW8"/>
<proteinExistence type="inferred from homology"/>
<evidence type="ECO:0000256" key="7">
    <source>
        <dbReference type="ARBA" id="ARBA00022729"/>
    </source>
</evidence>
<keyword evidence="10" id="KW-1133">Transmembrane helix</keyword>
<accession>A0A2R6PBW8</accession>
<dbReference type="InterPro" id="IPR009567">
    <property type="entry name" value="SARAF"/>
</dbReference>
<comment type="subcellular location">
    <subcellularLocation>
        <location evidence="1">Endoplasmic reticulum membrane</location>
        <topology evidence="1">Single-pass type I membrane protein</topology>
    </subcellularLocation>
</comment>
<keyword evidence="6" id="KW-0812">Transmembrane</keyword>
<evidence type="ECO:0000256" key="6">
    <source>
        <dbReference type="ARBA" id="ARBA00022692"/>
    </source>
</evidence>
<organism evidence="14 15">
    <name type="scientific">Hermanssonia centrifuga</name>
    <dbReference type="NCBI Taxonomy" id="98765"/>
    <lineage>
        <taxon>Eukaryota</taxon>
        <taxon>Fungi</taxon>
        <taxon>Dikarya</taxon>
        <taxon>Basidiomycota</taxon>
        <taxon>Agaricomycotina</taxon>
        <taxon>Agaricomycetes</taxon>
        <taxon>Polyporales</taxon>
        <taxon>Meruliaceae</taxon>
        <taxon>Hermanssonia</taxon>
    </lineage>
</organism>
<dbReference type="PANTHER" id="PTHR15929:SF0">
    <property type="entry name" value="STORE-OPERATED CALCIUM ENTRY-ASSOCIATED REGULATORY FACTOR"/>
    <property type="match status" value="1"/>
</dbReference>
<keyword evidence="11" id="KW-0406">Ion transport</keyword>
<dbReference type="OrthoDB" id="20303at2759"/>
<evidence type="ECO:0000256" key="4">
    <source>
        <dbReference type="ARBA" id="ARBA00022448"/>
    </source>
</evidence>
<sequence>MSRVALSKIKSLTFYKDSLTTSRRDGPIPQLNCIGKPCNLYTPDAVRCVSVGGEGTDVDWKIYLKLYDSEE</sequence>
<keyword evidence="9" id="KW-0106">Calcium</keyword>
<evidence type="ECO:0000256" key="13">
    <source>
        <dbReference type="ARBA" id="ARBA00031116"/>
    </source>
</evidence>
<keyword evidence="7" id="KW-0732">Signal</keyword>
<dbReference type="EMBL" id="MLYV02000503">
    <property type="protein sequence ID" value="PSR88726.1"/>
    <property type="molecule type" value="Genomic_DNA"/>
</dbReference>
<protein>
    <recommendedName>
        <fullName evidence="3">Store-operated calcium entry-associated regulatory factor</fullName>
    </recommendedName>
    <alternativeName>
        <fullName evidence="13">Transmembrane protein 66</fullName>
    </alternativeName>
</protein>
<keyword evidence="5" id="KW-0109">Calcium transport</keyword>
<dbReference type="Proteomes" id="UP000186601">
    <property type="component" value="Unassembled WGS sequence"/>
</dbReference>
<dbReference type="PANTHER" id="PTHR15929">
    <property type="entry name" value="STORE-OPERATED CALCIUM ENTRY-ASSOCIATED REGULATORY FACTOR"/>
    <property type="match status" value="1"/>
</dbReference>
<dbReference type="GO" id="GO:0006816">
    <property type="term" value="P:calcium ion transport"/>
    <property type="evidence" value="ECO:0007669"/>
    <property type="project" value="UniProtKB-KW"/>
</dbReference>